<protein>
    <submittedName>
        <fullName evidence="2">Uncharacterized protein</fullName>
    </submittedName>
</protein>
<accession>A0AAV6GMJ0</accession>
<gene>
    <name evidence="2" type="ORF">AALO_G00141660</name>
</gene>
<reference evidence="2" key="1">
    <citation type="submission" date="2020-10" db="EMBL/GenBank/DDBJ databases">
        <title>Chromosome-scale genome assembly of the Allis shad, Alosa alosa.</title>
        <authorList>
            <person name="Margot Z."/>
            <person name="Christophe K."/>
            <person name="Cabau C."/>
            <person name="Louis A."/>
            <person name="Berthelot C."/>
            <person name="Parey E."/>
            <person name="Roest Crollius H."/>
            <person name="Montfort J."/>
            <person name="Robinson-Rechavi M."/>
            <person name="Bucao C."/>
            <person name="Bouchez O."/>
            <person name="Gislard M."/>
            <person name="Lluch J."/>
            <person name="Milhes M."/>
            <person name="Lampietro C."/>
            <person name="Lopez Roques C."/>
            <person name="Donnadieu C."/>
            <person name="Braasch I."/>
            <person name="Desvignes T."/>
            <person name="Postlethwait J."/>
            <person name="Bobe J."/>
            <person name="Guiguen Y."/>
        </authorList>
    </citation>
    <scope>NUCLEOTIDE SEQUENCE</scope>
    <source>
        <strain evidence="2">M-15738</strain>
        <tissue evidence="2">Blood</tissue>
    </source>
</reference>
<organism evidence="2 3">
    <name type="scientific">Alosa alosa</name>
    <name type="common">allis shad</name>
    <dbReference type="NCBI Taxonomy" id="278164"/>
    <lineage>
        <taxon>Eukaryota</taxon>
        <taxon>Metazoa</taxon>
        <taxon>Chordata</taxon>
        <taxon>Craniata</taxon>
        <taxon>Vertebrata</taxon>
        <taxon>Euteleostomi</taxon>
        <taxon>Actinopterygii</taxon>
        <taxon>Neopterygii</taxon>
        <taxon>Teleostei</taxon>
        <taxon>Clupei</taxon>
        <taxon>Clupeiformes</taxon>
        <taxon>Clupeoidei</taxon>
        <taxon>Clupeidae</taxon>
        <taxon>Alosa</taxon>
    </lineage>
</organism>
<keyword evidence="1" id="KW-1133">Transmembrane helix</keyword>
<evidence type="ECO:0000256" key="1">
    <source>
        <dbReference type="SAM" id="Phobius"/>
    </source>
</evidence>
<name>A0AAV6GMJ0_9TELE</name>
<keyword evidence="1" id="KW-0472">Membrane</keyword>
<proteinExistence type="predicted"/>
<comment type="caution">
    <text evidence="2">The sequence shown here is derived from an EMBL/GenBank/DDBJ whole genome shotgun (WGS) entry which is preliminary data.</text>
</comment>
<sequence length="76" mass="9128">MTENGETDEVRAEEGVEFENEEAILMHFQRYTESRAALPWSERTRHEKVTYYLDRIFLVFICIVVMIFMAEAIYKM</sequence>
<feature type="transmembrane region" description="Helical" evidence="1">
    <location>
        <begin position="56"/>
        <end position="74"/>
    </location>
</feature>
<dbReference type="EMBL" id="JADWDJ010000010">
    <property type="protein sequence ID" value="KAG5274925.1"/>
    <property type="molecule type" value="Genomic_DNA"/>
</dbReference>
<dbReference type="AlphaFoldDB" id="A0AAV6GMJ0"/>
<evidence type="ECO:0000313" key="2">
    <source>
        <dbReference type="EMBL" id="KAG5274925.1"/>
    </source>
</evidence>
<keyword evidence="3" id="KW-1185">Reference proteome</keyword>
<evidence type="ECO:0000313" key="3">
    <source>
        <dbReference type="Proteomes" id="UP000823561"/>
    </source>
</evidence>
<dbReference type="Proteomes" id="UP000823561">
    <property type="component" value="Chromosome 10"/>
</dbReference>
<keyword evidence="1" id="KW-0812">Transmembrane</keyword>